<evidence type="ECO:0000313" key="2">
    <source>
        <dbReference type="Proteomes" id="UP000077315"/>
    </source>
</evidence>
<gene>
    <name evidence="1" type="ORF">PHYBLDRAFT_144226</name>
</gene>
<organism evidence="1 2">
    <name type="scientific">Phycomyces blakesleeanus (strain ATCC 8743b / DSM 1359 / FGSC 10004 / NBRC 33097 / NRRL 1555)</name>
    <dbReference type="NCBI Taxonomy" id="763407"/>
    <lineage>
        <taxon>Eukaryota</taxon>
        <taxon>Fungi</taxon>
        <taxon>Fungi incertae sedis</taxon>
        <taxon>Mucoromycota</taxon>
        <taxon>Mucoromycotina</taxon>
        <taxon>Mucoromycetes</taxon>
        <taxon>Mucorales</taxon>
        <taxon>Phycomycetaceae</taxon>
        <taxon>Phycomyces</taxon>
    </lineage>
</organism>
<keyword evidence="2" id="KW-1185">Reference proteome</keyword>
<reference evidence="2" key="1">
    <citation type="submission" date="2015-06" db="EMBL/GenBank/DDBJ databases">
        <title>Expansion of signal transduction pathways in fungi by whole-genome duplication.</title>
        <authorList>
            <consortium name="DOE Joint Genome Institute"/>
            <person name="Corrochano L.M."/>
            <person name="Kuo A."/>
            <person name="Marcet-Houben M."/>
            <person name="Polaino S."/>
            <person name="Salamov A."/>
            <person name="Villalobos J.M."/>
            <person name="Alvarez M.I."/>
            <person name="Avalos J."/>
            <person name="Benito E.P."/>
            <person name="Benoit I."/>
            <person name="Burger G."/>
            <person name="Camino L.P."/>
            <person name="Canovas D."/>
            <person name="Cerda-Olmedo E."/>
            <person name="Cheng J.-F."/>
            <person name="Dominguez A."/>
            <person name="Elias M."/>
            <person name="Eslava A.P."/>
            <person name="Glaser F."/>
            <person name="Grimwood J."/>
            <person name="Gutierrez G."/>
            <person name="Heitman J."/>
            <person name="Henrissat B."/>
            <person name="Iturriaga E.A."/>
            <person name="Lang B.F."/>
            <person name="Lavin J.L."/>
            <person name="Lee S."/>
            <person name="Li W."/>
            <person name="Lindquist E."/>
            <person name="Lopez-Garcia S."/>
            <person name="Luque E.M."/>
            <person name="Marcos A.T."/>
            <person name="Martin J."/>
            <person name="McCluskey K."/>
            <person name="Medina H.R."/>
            <person name="Miralles-Duran A."/>
            <person name="Miyazaki A."/>
            <person name="Munoz-Torres E."/>
            <person name="Oguiza J.A."/>
            <person name="Ohm R."/>
            <person name="Olmedo M."/>
            <person name="Orejas M."/>
            <person name="Ortiz-Castellanos L."/>
            <person name="Pisabarro A.G."/>
            <person name="Rodriguez-Romero J."/>
            <person name="Ruiz-Herrera J."/>
            <person name="Ruiz-Vazquez R."/>
            <person name="Sanz C."/>
            <person name="Schackwitz W."/>
            <person name="Schmutz J."/>
            <person name="Shahriari M."/>
            <person name="Shelest E."/>
            <person name="Silva-Franco F."/>
            <person name="Soanes D."/>
            <person name="Syed K."/>
            <person name="Tagua V.G."/>
            <person name="Talbot N.J."/>
            <person name="Thon M."/>
            <person name="De vries R.P."/>
            <person name="Wiebenga A."/>
            <person name="Yadav J.S."/>
            <person name="Braun E.L."/>
            <person name="Baker S."/>
            <person name="Garre V."/>
            <person name="Horwitz B."/>
            <person name="Torres-Martinez S."/>
            <person name="Idnurm A."/>
            <person name="Herrera-Estrella A."/>
            <person name="Gabaldon T."/>
            <person name="Grigoriev I.V."/>
        </authorList>
    </citation>
    <scope>NUCLEOTIDE SEQUENCE [LARGE SCALE GENOMIC DNA]</scope>
    <source>
        <strain evidence="2">NRRL 1555(-)</strain>
    </source>
</reference>
<protein>
    <submittedName>
        <fullName evidence="1">Uncharacterized protein</fullName>
    </submittedName>
</protein>
<name>A0A162NJT9_PHYB8</name>
<dbReference type="RefSeq" id="XP_018292908.1">
    <property type="nucleotide sequence ID" value="XM_018431173.1"/>
</dbReference>
<dbReference type="InParanoid" id="A0A162NJT9"/>
<sequence>MDIDVEFGKDVPTDIKTPLESGRGYFCVHNTVDHVHFPSQYESDENDENKLDETP</sequence>
<accession>A0A162NJT9</accession>
<dbReference type="VEuPathDB" id="FungiDB:PHYBLDRAFT_144226"/>
<dbReference type="Proteomes" id="UP000077315">
    <property type="component" value="Unassembled WGS sequence"/>
</dbReference>
<dbReference type="EMBL" id="KV440978">
    <property type="protein sequence ID" value="OAD74868.1"/>
    <property type="molecule type" value="Genomic_DNA"/>
</dbReference>
<dbReference type="GeneID" id="28992079"/>
<proteinExistence type="predicted"/>
<dbReference type="AlphaFoldDB" id="A0A162NJT9"/>
<evidence type="ECO:0000313" key="1">
    <source>
        <dbReference type="EMBL" id="OAD74868.1"/>
    </source>
</evidence>